<comment type="caution">
    <text evidence="1">The sequence shown here is derived from an EMBL/GenBank/DDBJ whole genome shotgun (WGS) entry which is preliminary data.</text>
</comment>
<reference evidence="1 2" key="1">
    <citation type="submission" date="2019-03" db="EMBL/GenBank/DDBJ databases">
        <title>Draft Genome Sequence of Desulfosporosinus fructosivorans Strain 63.6F, Isolated from Marine Sediment in the Baltic Sea.</title>
        <authorList>
            <person name="Hausmann B."/>
            <person name="Vandieken V."/>
            <person name="Pjevac P."/>
            <person name="Schreck K."/>
            <person name="Herbold C.W."/>
            <person name="Loy A."/>
        </authorList>
    </citation>
    <scope>NUCLEOTIDE SEQUENCE [LARGE SCALE GENOMIC DNA]</scope>
    <source>
        <strain evidence="1 2">63.6F</strain>
    </source>
</reference>
<keyword evidence="2" id="KW-1185">Reference proteome</keyword>
<dbReference type="RefSeq" id="WP_135548892.1">
    <property type="nucleotide sequence ID" value="NZ_SPQQ01000006.1"/>
</dbReference>
<dbReference type="AlphaFoldDB" id="A0A4Z0R2Y1"/>
<evidence type="ECO:0000313" key="1">
    <source>
        <dbReference type="EMBL" id="TGE36849.1"/>
    </source>
</evidence>
<proteinExistence type="predicted"/>
<dbReference type="Proteomes" id="UP000298460">
    <property type="component" value="Unassembled WGS sequence"/>
</dbReference>
<organism evidence="1 2">
    <name type="scientific">Desulfosporosinus fructosivorans</name>
    <dbReference type="NCBI Taxonomy" id="2018669"/>
    <lineage>
        <taxon>Bacteria</taxon>
        <taxon>Bacillati</taxon>
        <taxon>Bacillota</taxon>
        <taxon>Clostridia</taxon>
        <taxon>Eubacteriales</taxon>
        <taxon>Desulfitobacteriaceae</taxon>
        <taxon>Desulfosporosinus</taxon>
    </lineage>
</organism>
<name>A0A4Z0R2Y1_9FIRM</name>
<gene>
    <name evidence="1" type="ORF">E4K67_17260</name>
</gene>
<protein>
    <submittedName>
        <fullName evidence="1">Uncharacterized protein</fullName>
    </submittedName>
</protein>
<dbReference type="EMBL" id="SPQQ01000006">
    <property type="protein sequence ID" value="TGE36849.1"/>
    <property type="molecule type" value="Genomic_DNA"/>
</dbReference>
<sequence>MNKDELKFQTVKSHKHGILKKSLDLQTDRHGWVFKGPNEINDYVDEFELIEILDDLSKLGYELICSISNSEFILRTKNEIEEIEEYQDIDPENFLEIAA</sequence>
<accession>A0A4Z0R2Y1</accession>
<evidence type="ECO:0000313" key="2">
    <source>
        <dbReference type="Proteomes" id="UP000298460"/>
    </source>
</evidence>